<dbReference type="Pfam" id="PF08281">
    <property type="entry name" value="Sigma70_r4_2"/>
    <property type="match status" value="1"/>
</dbReference>
<proteinExistence type="predicted"/>
<gene>
    <name evidence="3" type="ORF">JOC48_004129</name>
</gene>
<dbReference type="InterPro" id="IPR013249">
    <property type="entry name" value="RNA_pol_sigma70_r4_t2"/>
</dbReference>
<protein>
    <submittedName>
        <fullName evidence="3">RNA polymerase sigma factor (Sigma-70 family)</fullName>
    </submittedName>
</protein>
<dbReference type="Gene3D" id="1.10.1740.10">
    <property type="match status" value="1"/>
</dbReference>
<dbReference type="Gene3D" id="1.10.10.10">
    <property type="entry name" value="Winged helix-like DNA-binding domain superfamily/Winged helix DNA-binding domain"/>
    <property type="match status" value="1"/>
</dbReference>
<name>A0ABS2N5Z6_9BACI</name>
<evidence type="ECO:0000313" key="3">
    <source>
        <dbReference type="EMBL" id="MBM7573565.1"/>
    </source>
</evidence>
<dbReference type="InterPro" id="IPR013325">
    <property type="entry name" value="RNA_pol_sigma_r2"/>
</dbReference>
<feature type="domain" description="RNA polymerase sigma factor 70 region 4 type 2" evidence="2">
    <location>
        <begin position="107"/>
        <end position="155"/>
    </location>
</feature>
<dbReference type="Pfam" id="PF04542">
    <property type="entry name" value="Sigma70_r2"/>
    <property type="match status" value="1"/>
</dbReference>
<dbReference type="SUPFAM" id="SSF88659">
    <property type="entry name" value="Sigma3 and sigma4 domains of RNA polymerase sigma factors"/>
    <property type="match status" value="1"/>
</dbReference>
<accession>A0ABS2N5Z6</accession>
<dbReference type="EMBL" id="JAFBDR010000037">
    <property type="protein sequence ID" value="MBM7573565.1"/>
    <property type="molecule type" value="Genomic_DNA"/>
</dbReference>
<dbReference type="InterPro" id="IPR036388">
    <property type="entry name" value="WH-like_DNA-bd_sf"/>
</dbReference>
<feature type="domain" description="RNA polymerase sigma-70 region 2" evidence="1">
    <location>
        <begin position="30"/>
        <end position="75"/>
    </location>
</feature>
<comment type="caution">
    <text evidence="3">The sequence shown here is derived from an EMBL/GenBank/DDBJ whole genome shotgun (WGS) entry which is preliminary data.</text>
</comment>
<evidence type="ECO:0000313" key="4">
    <source>
        <dbReference type="Proteomes" id="UP001296943"/>
    </source>
</evidence>
<dbReference type="RefSeq" id="WP_204502203.1">
    <property type="nucleotide sequence ID" value="NZ_JAFBDR010000037.1"/>
</dbReference>
<dbReference type="SUPFAM" id="SSF88946">
    <property type="entry name" value="Sigma2 domain of RNA polymerase sigma factors"/>
    <property type="match status" value="1"/>
</dbReference>
<organism evidence="3 4">
    <name type="scientific">Aquibacillus albus</name>
    <dbReference type="NCBI Taxonomy" id="1168171"/>
    <lineage>
        <taxon>Bacteria</taxon>
        <taxon>Bacillati</taxon>
        <taxon>Bacillota</taxon>
        <taxon>Bacilli</taxon>
        <taxon>Bacillales</taxon>
        <taxon>Bacillaceae</taxon>
        <taxon>Aquibacillus</taxon>
    </lineage>
</organism>
<dbReference type="InterPro" id="IPR013324">
    <property type="entry name" value="RNA_pol_sigma_r3/r4-like"/>
</dbReference>
<dbReference type="Proteomes" id="UP001296943">
    <property type="component" value="Unassembled WGS sequence"/>
</dbReference>
<dbReference type="InterPro" id="IPR014284">
    <property type="entry name" value="RNA_pol_sigma-70_dom"/>
</dbReference>
<evidence type="ECO:0000259" key="2">
    <source>
        <dbReference type="Pfam" id="PF08281"/>
    </source>
</evidence>
<reference evidence="3 4" key="1">
    <citation type="submission" date="2021-01" db="EMBL/GenBank/DDBJ databases">
        <title>Genomic Encyclopedia of Type Strains, Phase IV (KMG-IV): sequencing the most valuable type-strain genomes for metagenomic binning, comparative biology and taxonomic classification.</title>
        <authorList>
            <person name="Goeker M."/>
        </authorList>
    </citation>
    <scope>NUCLEOTIDE SEQUENCE [LARGE SCALE GENOMIC DNA]</scope>
    <source>
        <strain evidence="3 4">DSM 23711</strain>
    </source>
</reference>
<keyword evidence="4" id="KW-1185">Reference proteome</keyword>
<dbReference type="NCBIfam" id="TIGR02937">
    <property type="entry name" value="sigma70-ECF"/>
    <property type="match status" value="1"/>
</dbReference>
<sequence>MIEYNFDEVLEEHENIIFYLLNKLGIRDPEKEFYQEGMVTLWKALATYDSAKGKFSSYAYFRIEKSFLTMIRTRNTQAKKVADYLSTASMGQITSTLDTGFDPYLLEQIKSALTVNQMKWFTRFILEDLSIKEIAVKERVTVNTVKNWARHAKPKLRKLLADEEIYWRQLS</sequence>
<evidence type="ECO:0000259" key="1">
    <source>
        <dbReference type="Pfam" id="PF04542"/>
    </source>
</evidence>
<dbReference type="InterPro" id="IPR007627">
    <property type="entry name" value="RNA_pol_sigma70_r2"/>
</dbReference>